<feature type="compositionally biased region" description="Low complexity" evidence="2">
    <location>
        <begin position="565"/>
        <end position="575"/>
    </location>
</feature>
<dbReference type="GO" id="GO:0008270">
    <property type="term" value="F:zinc ion binding"/>
    <property type="evidence" value="ECO:0007669"/>
    <property type="project" value="UniProtKB-KW"/>
</dbReference>
<feature type="region of interest" description="Disordered" evidence="2">
    <location>
        <begin position="155"/>
        <end position="592"/>
    </location>
</feature>
<evidence type="ECO:0000256" key="1">
    <source>
        <dbReference type="PROSITE-ProRule" id="PRU00288"/>
    </source>
</evidence>
<evidence type="ECO:0000256" key="2">
    <source>
        <dbReference type="SAM" id="MobiDB-lite"/>
    </source>
</evidence>
<organism evidence="4 5">
    <name type="scientific">Heterodermia speciosa</name>
    <dbReference type="NCBI Taxonomy" id="116794"/>
    <lineage>
        <taxon>Eukaryota</taxon>
        <taxon>Fungi</taxon>
        <taxon>Dikarya</taxon>
        <taxon>Ascomycota</taxon>
        <taxon>Pezizomycotina</taxon>
        <taxon>Lecanoromycetes</taxon>
        <taxon>OSLEUM clade</taxon>
        <taxon>Lecanoromycetidae</taxon>
        <taxon>Caliciales</taxon>
        <taxon>Physciaceae</taxon>
        <taxon>Heterodermia</taxon>
    </lineage>
</organism>
<reference evidence="4" key="1">
    <citation type="submission" date="2021-03" db="EMBL/GenBank/DDBJ databases">
        <authorList>
            <person name="Tagirdzhanova G."/>
        </authorList>
    </citation>
    <scope>NUCLEOTIDE SEQUENCE</scope>
</reference>
<feature type="compositionally biased region" description="Low complexity" evidence="2">
    <location>
        <begin position="159"/>
        <end position="175"/>
    </location>
</feature>
<feature type="compositionally biased region" description="Low complexity" evidence="2">
    <location>
        <begin position="398"/>
        <end position="412"/>
    </location>
</feature>
<dbReference type="InterPro" id="IPR038508">
    <property type="entry name" value="ArfGAP_dom_sf"/>
</dbReference>
<keyword evidence="1" id="KW-0862">Zinc</keyword>
<name>A0A8H3ENV1_9LECA</name>
<comment type="caution">
    <text evidence="4">The sequence shown here is derived from an EMBL/GenBank/DDBJ whole genome shotgun (WGS) entry which is preliminary data.</text>
</comment>
<dbReference type="InterPro" id="IPR051718">
    <property type="entry name" value="ARF_GTPase-activating"/>
</dbReference>
<keyword evidence="5" id="KW-1185">Reference proteome</keyword>
<protein>
    <recommendedName>
        <fullName evidence="3">Arf-GAP domain-containing protein</fullName>
    </recommendedName>
</protein>
<dbReference type="CDD" id="cd08839">
    <property type="entry name" value="ArfGap_SMAP"/>
    <property type="match status" value="1"/>
</dbReference>
<feature type="compositionally biased region" description="Low complexity" evidence="2">
    <location>
        <begin position="212"/>
        <end position="256"/>
    </location>
</feature>
<dbReference type="InterPro" id="IPR044732">
    <property type="entry name" value="ArfGAP_SMAP1-like"/>
</dbReference>
<dbReference type="AlphaFoldDB" id="A0A8H3ENV1"/>
<sequence length="592" mass="61984">MSRRIQNQAADRAAQNQQTIKTLLKLEGNKSCADCKRNKHPRWASWNLGIFVCIRCSGIHRGMGTHISRVKSVDLDAWTDDQLQSVLKWGNARANKYWEAKLAVGHVPSEAKIENFIRTKYESKRWVMDGGMPDPATLDTEGDDDVPLNIVKEKAQLDRSSSQRASSSSNQPAAPLTRPAPIMDIFGESISPPARPSTTDTPSTRAPPPKSSAPQKAQTKPGDSLLGLDFFGGPPAAPANRPSSASANPASSTGPSRPDLKQSILSLYASAPRPQPQSQPQHERQTSFGVMQSPPMQSPQTQSSNFGGLSDAFSGLKFASPASPPVSQPQQKPLTDPFAGFSNPVPQRSSVAPPQLTSPPSTSGGGFFDTTPKPASKPVAASKPPSTAPQAPKPLSLPSDDFGDFSFASSPPKTTSKPATAGPSTDLFGLPGQTASKPTPAPQKASNPSINLSSAFNLSAPAPPQPKTSTIAPSKTNSTFAGFGDTDPWGSNEAWATPEPTTSATKPPVVKSPPVATPSNDLAWGDAFTSSNAELGSQAAPKITADEDFGGWSSAAPVSPPVSKPPQTQSNSSKPNGGGFGGSDDLFSNVWG</sequence>
<dbReference type="Pfam" id="PF01412">
    <property type="entry name" value="ArfGap"/>
    <property type="match status" value="1"/>
</dbReference>
<dbReference type="SMART" id="SM00105">
    <property type="entry name" value="ArfGap"/>
    <property type="match status" value="1"/>
</dbReference>
<evidence type="ECO:0000313" key="4">
    <source>
        <dbReference type="EMBL" id="CAF9907472.1"/>
    </source>
</evidence>
<dbReference type="PANTHER" id="PTHR45705">
    <property type="entry name" value="FI20236P1"/>
    <property type="match status" value="1"/>
</dbReference>
<proteinExistence type="predicted"/>
<dbReference type="PANTHER" id="PTHR45705:SF1">
    <property type="entry name" value="FI20236P1"/>
    <property type="match status" value="1"/>
</dbReference>
<feature type="compositionally biased region" description="Low complexity" evidence="2">
    <location>
        <begin position="291"/>
        <end position="304"/>
    </location>
</feature>
<dbReference type="Gene3D" id="1.10.220.150">
    <property type="entry name" value="Arf GTPase activating protein"/>
    <property type="match status" value="1"/>
</dbReference>
<dbReference type="InterPro" id="IPR001164">
    <property type="entry name" value="ArfGAP_dom"/>
</dbReference>
<dbReference type="InterPro" id="IPR037278">
    <property type="entry name" value="ARFGAP/RecO"/>
</dbReference>
<feature type="compositionally biased region" description="Polar residues" evidence="2">
    <location>
        <begin position="444"/>
        <end position="457"/>
    </location>
</feature>
<dbReference type="GO" id="GO:0005737">
    <property type="term" value="C:cytoplasm"/>
    <property type="evidence" value="ECO:0007669"/>
    <property type="project" value="TreeGrafter"/>
</dbReference>
<keyword evidence="1" id="KW-0863">Zinc-finger</keyword>
<dbReference type="Proteomes" id="UP000664521">
    <property type="component" value="Unassembled WGS sequence"/>
</dbReference>
<feature type="compositionally biased region" description="Low complexity" evidence="2">
    <location>
        <begin position="370"/>
        <end position="389"/>
    </location>
</feature>
<evidence type="ECO:0000259" key="3">
    <source>
        <dbReference type="PROSITE" id="PS50115"/>
    </source>
</evidence>
<feature type="compositionally biased region" description="Polar residues" evidence="2">
    <location>
        <begin position="467"/>
        <end position="480"/>
    </location>
</feature>
<dbReference type="EMBL" id="CAJPDS010000005">
    <property type="protein sequence ID" value="CAF9907472.1"/>
    <property type="molecule type" value="Genomic_DNA"/>
</dbReference>
<dbReference type="FunFam" id="1.10.220.150:FF:000010">
    <property type="entry name" value="Stromal membrane-associated protein"/>
    <property type="match status" value="1"/>
</dbReference>
<keyword evidence="1" id="KW-0479">Metal-binding</keyword>
<dbReference type="PRINTS" id="PR00405">
    <property type="entry name" value="REVINTRACTNG"/>
</dbReference>
<dbReference type="GO" id="GO:0005096">
    <property type="term" value="F:GTPase activator activity"/>
    <property type="evidence" value="ECO:0007669"/>
    <property type="project" value="InterPro"/>
</dbReference>
<feature type="compositionally biased region" description="Low complexity" evidence="2">
    <location>
        <begin position="583"/>
        <end position="592"/>
    </location>
</feature>
<dbReference type="OrthoDB" id="10266696at2759"/>
<dbReference type="PROSITE" id="PS50115">
    <property type="entry name" value="ARFGAP"/>
    <property type="match status" value="1"/>
</dbReference>
<gene>
    <name evidence="4" type="ORF">HETSPECPRED_007137</name>
</gene>
<evidence type="ECO:0000313" key="5">
    <source>
        <dbReference type="Proteomes" id="UP000664521"/>
    </source>
</evidence>
<accession>A0A8H3ENV1</accession>
<feature type="domain" description="Arf-GAP" evidence="3">
    <location>
        <begin position="17"/>
        <end position="134"/>
    </location>
</feature>
<feature type="compositionally biased region" description="Low complexity" evidence="2">
    <location>
        <begin position="269"/>
        <end position="280"/>
    </location>
</feature>
<dbReference type="SUPFAM" id="SSF57863">
    <property type="entry name" value="ArfGap/RecO-like zinc finger"/>
    <property type="match status" value="1"/>
</dbReference>